<dbReference type="InterPro" id="IPR014752">
    <property type="entry name" value="Arrestin-like_C"/>
</dbReference>
<protein>
    <recommendedName>
        <fullName evidence="4">Arrestin C-terminal-like domain-containing protein</fullName>
    </recommendedName>
</protein>
<evidence type="ECO:0000313" key="3">
    <source>
        <dbReference type="Proteomes" id="UP001355207"/>
    </source>
</evidence>
<feature type="compositionally biased region" description="Low complexity" evidence="1">
    <location>
        <begin position="350"/>
        <end position="376"/>
    </location>
</feature>
<dbReference type="GeneID" id="91096371"/>
<feature type="compositionally biased region" description="Low complexity" evidence="1">
    <location>
        <begin position="319"/>
        <end position="343"/>
    </location>
</feature>
<feature type="compositionally biased region" description="Polar residues" evidence="1">
    <location>
        <begin position="676"/>
        <end position="695"/>
    </location>
</feature>
<gene>
    <name evidence="2" type="ORF">L201_005701</name>
</gene>
<name>A0AAX4K006_9TREE</name>
<keyword evidence="3" id="KW-1185">Reference proteome</keyword>
<sequence>MEPLQGRSMNNGVELPNSPPYSPSLPLNHTSPPSHHTPLRTSINLPTPSPTPTPTPAHQISTINPNPPTFDEGPKVPRSINFKTIASTEQNINKQGDLKIYIPTFGVILVKPPRQNDLSNDQITFKGKDAILSGTLEIKSHERCKVKDITIGIQTVSHLYMGVERGWEDDAIFERTVKITQDPGNHPSLQMQAEEGEEGIWLDKGLQSFSFSLHVPSTLAPSDDFVFGFITHILFAKVQGQPIPIIPSTFSSFTSLFTTPSNPPLAIRGPKNAKTFEDVMNKSAALLDSSEDIDSRGRDSSPGVSGIGFQRGSTSQNIPSYSSSSNNDMDSPSYFSSRSTYTPSSPPVRPSIGSPPRNRSRSNSSLSASYSRKSPSATGLLQRITLGPRSPTIEETQENWMQGDLYTSRQLIVQVNPSQTGDVIQLDIKKDGIVDGLGSFRYNVTSDVFTVSSVLLLSLSIPSPSPSCTIFYVRLNVNQSYSIVSPRTRNLPPYQPASTKQQILYQIGQLPEKGNKYPDSNVSAIWRGKNVEGGQDEDPWKIRKVVRMPDHDNIAPSTLDGTISPIGVKHQMILQVVYSVYGENAIGQKIDGPGECRTLSLTMPVLVPSCAMTVNALNLPTYEDSPKSKSTTPSTEDMKKIFQSSWEKYHCMCGYSFEELGKEAMKRMQLNDEMEQASNQDQNHQNTSGKSGNAV</sequence>
<dbReference type="Proteomes" id="UP001355207">
    <property type="component" value="Chromosome 7"/>
</dbReference>
<feature type="region of interest" description="Disordered" evidence="1">
    <location>
        <begin position="287"/>
        <end position="380"/>
    </location>
</feature>
<dbReference type="AlphaFoldDB" id="A0AAX4K006"/>
<evidence type="ECO:0008006" key="4">
    <source>
        <dbReference type="Google" id="ProtNLM"/>
    </source>
</evidence>
<feature type="region of interest" description="Disordered" evidence="1">
    <location>
        <begin position="671"/>
        <end position="695"/>
    </location>
</feature>
<organism evidence="2 3">
    <name type="scientific">Kwoniella dendrophila CBS 6074</name>
    <dbReference type="NCBI Taxonomy" id="1295534"/>
    <lineage>
        <taxon>Eukaryota</taxon>
        <taxon>Fungi</taxon>
        <taxon>Dikarya</taxon>
        <taxon>Basidiomycota</taxon>
        <taxon>Agaricomycotina</taxon>
        <taxon>Tremellomycetes</taxon>
        <taxon>Tremellales</taxon>
        <taxon>Cryptococcaceae</taxon>
        <taxon>Kwoniella</taxon>
    </lineage>
</organism>
<accession>A0AAX4K006</accession>
<feature type="region of interest" description="Disordered" evidence="1">
    <location>
        <begin position="1"/>
        <end position="59"/>
    </location>
</feature>
<dbReference type="RefSeq" id="XP_066077527.1">
    <property type="nucleotide sequence ID" value="XM_066221430.1"/>
</dbReference>
<dbReference type="EMBL" id="CP144104">
    <property type="protein sequence ID" value="WWC90764.1"/>
    <property type="molecule type" value="Genomic_DNA"/>
</dbReference>
<evidence type="ECO:0000256" key="1">
    <source>
        <dbReference type="SAM" id="MobiDB-lite"/>
    </source>
</evidence>
<feature type="compositionally biased region" description="Polar residues" evidence="1">
    <location>
        <begin position="29"/>
        <end position="45"/>
    </location>
</feature>
<proteinExistence type="predicted"/>
<evidence type="ECO:0000313" key="2">
    <source>
        <dbReference type="EMBL" id="WWC90764.1"/>
    </source>
</evidence>
<reference evidence="2 3" key="1">
    <citation type="submission" date="2024-01" db="EMBL/GenBank/DDBJ databases">
        <title>Comparative genomics of Cryptococcus and Kwoniella reveals pathogenesis evolution and contrasting modes of karyotype evolution via chromosome fusion or intercentromeric recombination.</title>
        <authorList>
            <person name="Coelho M.A."/>
            <person name="David-Palma M."/>
            <person name="Shea T."/>
            <person name="Bowers K."/>
            <person name="McGinley-Smith S."/>
            <person name="Mohammad A.W."/>
            <person name="Gnirke A."/>
            <person name="Yurkov A.M."/>
            <person name="Nowrousian M."/>
            <person name="Sun S."/>
            <person name="Cuomo C.A."/>
            <person name="Heitman J."/>
        </authorList>
    </citation>
    <scope>NUCLEOTIDE SEQUENCE [LARGE SCALE GENOMIC DNA]</scope>
    <source>
        <strain evidence="2 3">CBS 6074</strain>
    </source>
</reference>
<dbReference type="Gene3D" id="2.60.40.640">
    <property type="match status" value="1"/>
</dbReference>